<keyword evidence="3" id="KW-1185">Reference proteome</keyword>
<dbReference type="Pfam" id="PF01609">
    <property type="entry name" value="DDE_Tnp_1"/>
    <property type="match status" value="1"/>
</dbReference>
<name>A0ABU8B5D5_9BRAD</name>
<feature type="domain" description="Transposase IS4-like" evidence="1">
    <location>
        <begin position="15"/>
        <end position="140"/>
    </location>
</feature>
<gene>
    <name evidence="2" type="ORF">V1286_001279</name>
</gene>
<dbReference type="PANTHER" id="PTHR30007:SF1">
    <property type="entry name" value="BLR1914 PROTEIN"/>
    <property type="match status" value="1"/>
</dbReference>
<reference evidence="2 3" key="1">
    <citation type="submission" date="2024-02" db="EMBL/GenBank/DDBJ databases">
        <title>Adaptive strategies in a cosmopolitan and abundant soil bacterium.</title>
        <authorList>
            <person name="Carini P."/>
        </authorList>
    </citation>
    <scope>NUCLEOTIDE SEQUENCE [LARGE SCALE GENOMIC DNA]</scope>
    <source>
        <strain evidence="2 3">AZCC 1608</strain>
    </source>
</reference>
<accession>A0ABU8B5D5</accession>
<dbReference type="EMBL" id="JAZHRV010000001">
    <property type="protein sequence ID" value="MEH2553750.1"/>
    <property type="molecule type" value="Genomic_DNA"/>
</dbReference>
<evidence type="ECO:0000313" key="3">
    <source>
        <dbReference type="Proteomes" id="UP001364224"/>
    </source>
</evidence>
<organism evidence="2 3">
    <name type="scientific">Bradyrhizobium algeriense</name>
    <dbReference type="NCBI Taxonomy" id="634784"/>
    <lineage>
        <taxon>Bacteria</taxon>
        <taxon>Pseudomonadati</taxon>
        <taxon>Pseudomonadota</taxon>
        <taxon>Alphaproteobacteria</taxon>
        <taxon>Hyphomicrobiales</taxon>
        <taxon>Nitrobacteraceae</taxon>
        <taxon>Bradyrhizobium</taxon>
    </lineage>
</organism>
<dbReference type="Proteomes" id="UP001364224">
    <property type="component" value="Unassembled WGS sequence"/>
</dbReference>
<dbReference type="PANTHER" id="PTHR30007">
    <property type="entry name" value="PHP DOMAIN PROTEIN"/>
    <property type="match status" value="1"/>
</dbReference>
<dbReference type="NCBIfam" id="NF033580">
    <property type="entry name" value="transpos_IS5_3"/>
    <property type="match status" value="1"/>
</dbReference>
<protein>
    <submittedName>
        <fullName evidence="2">Transposase</fullName>
    </submittedName>
</protein>
<dbReference type="InterPro" id="IPR002559">
    <property type="entry name" value="Transposase_11"/>
</dbReference>
<comment type="caution">
    <text evidence="2">The sequence shown here is derived from an EMBL/GenBank/DDBJ whole genome shotgun (WGS) entry which is preliminary data.</text>
</comment>
<proteinExistence type="predicted"/>
<dbReference type="RefSeq" id="WP_417021107.1">
    <property type="nucleotide sequence ID" value="NZ_JAZHRV010000001.1"/>
</dbReference>
<evidence type="ECO:0000313" key="2">
    <source>
        <dbReference type="EMBL" id="MEH2553750.1"/>
    </source>
</evidence>
<sequence length="166" mass="18962">MHHQKPETVDGTVTGRVTSKIHALVDGNGLHVRLALTPGEAYDNRLAAKLLSHLKSWSMLLADRGHDADWIRELAMKKGAWANIPSKSNRNDPICFSPFLYRARNRVERFFNRIKQCRRVATRYDKLADNYLTFVQLASIRLWLAACNESTPQDKSRKRPGARPPL</sequence>
<evidence type="ECO:0000259" key="1">
    <source>
        <dbReference type="Pfam" id="PF01609"/>
    </source>
</evidence>